<evidence type="ECO:0000259" key="2">
    <source>
        <dbReference type="Pfam" id="PF22725"/>
    </source>
</evidence>
<dbReference type="InterPro" id="IPR055170">
    <property type="entry name" value="GFO_IDH_MocA-like_dom"/>
</dbReference>
<dbReference type="PANTHER" id="PTHR43377">
    <property type="entry name" value="BILIVERDIN REDUCTASE A"/>
    <property type="match status" value="1"/>
</dbReference>
<accession>A0A1F6CD74</accession>
<dbReference type="SUPFAM" id="SSF51735">
    <property type="entry name" value="NAD(P)-binding Rossmann-fold domains"/>
    <property type="match status" value="1"/>
</dbReference>
<evidence type="ECO:0000313" key="3">
    <source>
        <dbReference type="EMBL" id="OGG47113.1"/>
    </source>
</evidence>
<gene>
    <name evidence="3" type="ORF">A2671_00790</name>
</gene>
<dbReference type="EMBL" id="MFKQ01000029">
    <property type="protein sequence ID" value="OGG47113.1"/>
    <property type="molecule type" value="Genomic_DNA"/>
</dbReference>
<dbReference type="Gene3D" id="3.30.360.10">
    <property type="entry name" value="Dihydrodipicolinate Reductase, domain 2"/>
    <property type="match status" value="1"/>
</dbReference>
<dbReference type="Gene3D" id="3.40.50.720">
    <property type="entry name" value="NAD(P)-binding Rossmann-like Domain"/>
    <property type="match status" value="1"/>
</dbReference>
<feature type="domain" description="Gfo/Idh/MocA-like oxidoreductase N-terminal" evidence="1">
    <location>
        <begin position="4"/>
        <end position="124"/>
    </location>
</feature>
<dbReference type="InterPro" id="IPR036291">
    <property type="entry name" value="NAD(P)-bd_dom_sf"/>
</dbReference>
<evidence type="ECO:0000259" key="1">
    <source>
        <dbReference type="Pfam" id="PF01408"/>
    </source>
</evidence>
<reference evidence="3 4" key="1">
    <citation type="journal article" date="2016" name="Nat. Commun.">
        <title>Thousands of microbial genomes shed light on interconnected biogeochemical processes in an aquifer system.</title>
        <authorList>
            <person name="Anantharaman K."/>
            <person name="Brown C.T."/>
            <person name="Hug L.A."/>
            <person name="Sharon I."/>
            <person name="Castelle C.J."/>
            <person name="Probst A.J."/>
            <person name="Thomas B.C."/>
            <person name="Singh A."/>
            <person name="Wilkins M.J."/>
            <person name="Karaoz U."/>
            <person name="Brodie E.L."/>
            <person name="Williams K.H."/>
            <person name="Hubbard S.S."/>
            <person name="Banfield J.F."/>
        </authorList>
    </citation>
    <scope>NUCLEOTIDE SEQUENCE [LARGE SCALE GENOMIC DNA]</scope>
</reference>
<name>A0A1F6CD74_9BACT</name>
<proteinExistence type="predicted"/>
<organism evidence="3 4">
    <name type="scientific">Candidatus Kaiserbacteria bacterium RIFCSPHIGHO2_01_FULL_49_13</name>
    <dbReference type="NCBI Taxonomy" id="1798477"/>
    <lineage>
        <taxon>Bacteria</taxon>
        <taxon>Candidatus Kaiseribacteriota</taxon>
    </lineage>
</organism>
<feature type="domain" description="GFO/IDH/MocA-like oxidoreductase" evidence="2">
    <location>
        <begin position="132"/>
        <end position="242"/>
    </location>
</feature>
<protein>
    <submittedName>
        <fullName evidence="3">Uncharacterized protein</fullName>
    </submittedName>
</protein>
<dbReference type="InterPro" id="IPR000683">
    <property type="entry name" value="Gfo/Idh/MocA-like_OxRdtase_N"/>
</dbReference>
<dbReference type="PANTHER" id="PTHR43377:SF6">
    <property type="entry name" value="GFO_IDH_MOCA-LIKE OXIDOREDUCTASE N-TERMINAL DOMAIN-CONTAINING PROTEIN"/>
    <property type="match status" value="1"/>
</dbReference>
<dbReference type="GO" id="GO:0000166">
    <property type="term" value="F:nucleotide binding"/>
    <property type="evidence" value="ECO:0007669"/>
    <property type="project" value="InterPro"/>
</dbReference>
<comment type="caution">
    <text evidence="3">The sequence shown here is derived from an EMBL/GenBank/DDBJ whole genome shotgun (WGS) entry which is preliminary data.</text>
</comment>
<evidence type="ECO:0000313" key="4">
    <source>
        <dbReference type="Proteomes" id="UP000178344"/>
    </source>
</evidence>
<dbReference type="SUPFAM" id="SSF55347">
    <property type="entry name" value="Glyceraldehyde-3-phosphate dehydrogenase-like, C-terminal domain"/>
    <property type="match status" value="1"/>
</dbReference>
<sequence>MVLSCALLGAGYFGKHYVRLLGEVSGARLSAVFDTALSSDAFQEIKKVHPGVKRAETFEEILNDPEIGAVIIATPASTHTSFITLALKAGKHILVEKPMTANLSDALSLERIVQESGKTLMVGHQYLYNDYIRRLKEIVDGKALGKIHSFCASHFYLGPIRRDIGCFWETATHELAILDYLFGPLMIEGVTGKAVYMRERSGIEDAATASFHSSNGLAASISVSWFSPEKVRNFFICGEKGIVLFDDIEKKEKLRLYRYPYPDKDAFKVKSSFFFEPVPQQVEVCQVDSREPLLNQLEHFIHCVQEGVSPLTDLAHGVRVTRQLAQIVDVFQG</sequence>
<dbReference type="Pfam" id="PF22725">
    <property type="entry name" value="GFO_IDH_MocA_C3"/>
    <property type="match status" value="1"/>
</dbReference>
<dbReference type="Proteomes" id="UP000178344">
    <property type="component" value="Unassembled WGS sequence"/>
</dbReference>
<dbReference type="InterPro" id="IPR051450">
    <property type="entry name" value="Gfo/Idh/MocA_Oxidoreductases"/>
</dbReference>
<dbReference type="Pfam" id="PF01408">
    <property type="entry name" value="GFO_IDH_MocA"/>
    <property type="match status" value="1"/>
</dbReference>
<dbReference type="AlphaFoldDB" id="A0A1F6CD74"/>